<feature type="transmembrane region" description="Helical" evidence="5">
    <location>
        <begin position="175"/>
        <end position="192"/>
    </location>
</feature>
<dbReference type="InterPro" id="IPR051533">
    <property type="entry name" value="WaaL-like"/>
</dbReference>
<feature type="transmembrane region" description="Helical" evidence="5">
    <location>
        <begin position="132"/>
        <end position="155"/>
    </location>
</feature>
<keyword evidence="3 5" id="KW-1133">Transmembrane helix</keyword>
<sequence length="428" mass="47398">MTDAPARISPADDRRREHWTRLDRRLVRPVLWLTIALSFLVIVEPSPYEFMFLVLCWAVLVRGITIPRFIAPVVFLLPVMFTIGGITAVLQVVYEFDSVRYVAISMYLTITTVVFAALVAEDPVGRLRIIRSAYIVAAVIAALAAIVGYFGLVPGAKEMFTLYNRASGTFKDPNVYGPFLVFPALLLIQDLLTRQGGRILTLAIPLGIIAVGVLLSFSRAAWAIFMVSTLLMGAMMFAFTASPRLRLRMGIGAIAGAMALGGLIVGLLAVPEVSVVFQERADLSQSYDVGTTGRFAIQKRSIWDLIDQPLGMGPLQYSKVYGQDPHNVFINSFASYGWIGGFSFITFVVLTWIVGIRYALVRTPWQNFHFAALATFLPLSLEGFIVDIDHWRHFYLMAGLLWGMSAAAAAYRPQPPARQDRAYLRAAM</sequence>
<feature type="domain" description="O-antigen ligase-related" evidence="6">
    <location>
        <begin position="207"/>
        <end position="345"/>
    </location>
</feature>
<proteinExistence type="predicted"/>
<dbReference type="GO" id="GO:0016874">
    <property type="term" value="F:ligase activity"/>
    <property type="evidence" value="ECO:0007669"/>
    <property type="project" value="UniProtKB-KW"/>
</dbReference>
<dbReference type="InterPro" id="IPR007016">
    <property type="entry name" value="O-antigen_ligase-rel_domated"/>
</dbReference>
<dbReference type="Pfam" id="PF04932">
    <property type="entry name" value="Wzy_C"/>
    <property type="match status" value="1"/>
</dbReference>
<dbReference type="PANTHER" id="PTHR37422">
    <property type="entry name" value="TEICHURONIC ACID BIOSYNTHESIS PROTEIN TUAE"/>
    <property type="match status" value="1"/>
</dbReference>
<feature type="transmembrane region" description="Helical" evidence="5">
    <location>
        <begin position="26"/>
        <end position="43"/>
    </location>
</feature>
<dbReference type="RefSeq" id="WP_340331423.1">
    <property type="nucleotide sequence ID" value="NZ_JAZHOF010000008.1"/>
</dbReference>
<dbReference type="EMBL" id="JAZHOF010000008">
    <property type="protein sequence ID" value="MEJ8573725.1"/>
    <property type="molecule type" value="Genomic_DNA"/>
</dbReference>
<evidence type="ECO:0000256" key="1">
    <source>
        <dbReference type="ARBA" id="ARBA00004141"/>
    </source>
</evidence>
<evidence type="ECO:0000256" key="2">
    <source>
        <dbReference type="ARBA" id="ARBA00022692"/>
    </source>
</evidence>
<organism evidence="7 8">
    <name type="scientific">Microbaculum marinum</name>
    <dbReference type="NCBI Taxonomy" id="1764581"/>
    <lineage>
        <taxon>Bacteria</taxon>
        <taxon>Pseudomonadati</taxon>
        <taxon>Pseudomonadota</taxon>
        <taxon>Alphaproteobacteria</taxon>
        <taxon>Hyphomicrobiales</taxon>
        <taxon>Tepidamorphaceae</taxon>
        <taxon>Microbaculum</taxon>
    </lineage>
</organism>
<evidence type="ECO:0000256" key="3">
    <source>
        <dbReference type="ARBA" id="ARBA00022989"/>
    </source>
</evidence>
<evidence type="ECO:0000256" key="4">
    <source>
        <dbReference type="ARBA" id="ARBA00023136"/>
    </source>
</evidence>
<feature type="transmembrane region" description="Helical" evidence="5">
    <location>
        <begin position="368"/>
        <end position="386"/>
    </location>
</feature>
<feature type="transmembrane region" description="Helical" evidence="5">
    <location>
        <begin position="73"/>
        <end position="94"/>
    </location>
</feature>
<keyword evidence="7" id="KW-0436">Ligase</keyword>
<feature type="transmembrane region" description="Helical" evidence="5">
    <location>
        <begin position="100"/>
        <end position="120"/>
    </location>
</feature>
<feature type="transmembrane region" description="Helical" evidence="5">
    <location>
        <begin position="221"/>
        <end position="239"/>
    </location>
</feature>
<evidence type="ECO:0000313" key="8">
    <source>
        <dbReference type="Proteomes" id="UP001378188"/>
    </source>
</evidence>
<accession>A0AAW9RZL9</accession>
<feature type="transmembrane region" description="Helical" evidence="5">
    <location>
        <begin position="392"/>
        <end position="411"/>
    </location>
</feature>
<gene>
    <name evidence="7" type="ORF">V3328_19700</name>
</gene>
<dbReference type="GO" id="GO:0016020">
    <property type="term" value="C:membrane"/>
    <property type="evidence" value="ECO:0007669"/>
    <property type="project" value="UniProtKB-SubCell"/>
</dbReference>
<comment type="subcellular location">
    <subcellularLocation>
        <location evidence="1">Membrane</location>
        <topology evidence="1">Multi-pass membrane protein</topology>
    </subcellularLocation>
</comment>
<reference evidence="7 8" key="1">
    <citation type="submission" date="2024-02" db="EMBL/GenBank/DDBJ databases">
        <title>Genome analysis and characterization of Microbaculum marinisediminis sp. nov., isolated from marine sediment.</title>
        <authorList>
            <person name="Du Z.-J."/>
            <person name="Ye Y.-Q."/>
            <person name="Zhang Z.-R."/>
            <person name="Yuan S.-M."/>
            <person name="Zhang X.-Y."/>
        </authorList>
    </citation>
    <scope>NUCLEOTIDE SEQUENCE [LARGE SCALE GENOMIC DNA]</scope>
    <source>
        <strain evidence="7 8">SDUM1044001</strain>
    </source>
</reference>
<feature type="transmembrane region" description="Helical" evidence="5">
    <location>
        <begin position="49"/>
        <end position="66"/>
    </location>
</feature>
<protein>
    <submittedName>
        <fullName evidence="7">O-antigen ligase family protein</fullName>
    </submittedName>
</protein>
<keyword evidence="4 5" id="KW-0472">Membrane</keyword>
<keyword evidence="8" id="KW-1185">Reference proteome</keyword>
<dbReference type="PANTHER" id="PTHR37422:SF21">
    <property type="entry name" value="EXOQ-LIKE PROTEIN"/>
    <property type="match status" value="1"/>
</dbReference>
<comment type="caution">
    <text evidence="7">The sequence shown here is derived from an EMBL/GenBank/DDBJ whole genome shotgun (WGS) entry which is preliminary data.</text>
</comment>
<evidence type="ECO:0000259" key="6">
    <source>
        <dbReference type="Pfam" id="PF04932"/>
    </source>
</evidence>
<evidence type="ECO:0000256" key="5">
    <source>
        <dbReference type="SAM" id="Phobius"/>
    </source>
</evidence>
<evidence type="ECO:0000313" key="7">
    <source>
        <dbReference type="EMBL" id="MEJ8573725.1"/>
    </source>
</evidence>
<feature type="transmembrane region" description="Helical" evidence="5">
    <location>
        <begin position="251"/>
        <end position="270"/>
    </location>
</feature>
<name>A0AAW9RZL9_9HYPH</name>
<feature type="transmembrane region" description="Helical" evidence="5">
    <location>
        <begin position="336"/>
        <end position="356"/>
    </location>
</feature>
<keyword evidence="2 5" id="KW-0812">Transmembrane</keyword>
<feature type="transmembrane region" description="Helical" evidence="5">
    <location>
        <begin position="199"/>
        <end position="215"/>
    </location>
</feature>
<dbReference type="Proteomes" id="UP001378188">
    <property type="component" value="Unassembled WGS sequence"/>
</dbReference>
<dbReference type="AlphaFoldDB" id="A0AAW9RZL9"/>